<protein>
    <submittedName>
        <fullName evidence="3">Glycosyltransferase involved in cell wall bisynthesis</fullName>
    </submittedName>
</protein>
<gene>
    <name evidence="3" type="ORF">SAMN05444377_11116</name>
</gene>
<proteinExistence type="predicted"/>
<evidence type="ECO:0000313" key="3">
    <source>
        <dbReference type="EMBL" id="SHF51243.1"/>
    </source>
</evidence>
<evidence type="ECO:0000259" key="2">
    <source>
        <dbReference type="Pfam" id="PF00534"/>
    </source>
</evidence>
<accession>A0A1M5C917</accession>
<dbReference type="RefSeq" id="WP_143161772.1">
    <property type="nucleotide sequence ID" value="NZ_FQVQ01000011.1"/>
</dbReference>
<dbReference type="Pfam" id="PF00534">
    <property type="entry name" value="Glycos_transf_1"/>
    <property type="match status" value="1"/>
</dbReference>
<dbReference type="OrthoDB" id="9801609at2"/>
<dbReference type="EMBL" id="FQVQ01000011">
    <property type="protein sequence ID" value="SHF51243.1"/>
    <property type="molecule type" value="Genomic_DNA"/>
</dbReference>
<reference evidence="3 4" key="1">
    <citation type="submission" date="2016-11" db="EMBL/GenBank/DDBJ databases">
        <authorList>
            <person name="Jaros S."/>
            <person name="Januszkiewicz K."/>
            <person name="Wedrychowicz H."/>
        </authorList>
    </citation>
    <scope>NUCLEOTIDE SEQUENCE [LARGE SCALE GENOMIC DNA]</scope>
    <source>
        <strain evidence="3 4">DSM 25660</strain>
    </source>
</reference>
<evidence type="ECO:0000313" key="4">
    <source>
        <dbReference type="Proteomes" id="UP000184147"/>
    </source>
</evidence>
<dbReference type="InterPro" id="IPR001296">
    <property type="entry name" value="Glyco_trans_1"/>
</dbReference>
<organism evidence="3 4">
    <name type="scientific">Flavobacterium fontis</name>
    <dbReference type="NCBI Taxonomy" id="1124188"/>
    <lineage>
        <taxon>Bacteria</taxon>
        <taxon>Pseudomonadati</taxon>
        <taxon>Bacteroidota</taxon>
        <taxon>Flavobacteriia</taxon>
        <taxon>Flavobacteriales</taxon>
        <taxon>Flavobacteriaceae</taxon>
        <taxon>Flavobacterium</taxon>
    </lineage>
</organism>
<sequence>MAQKVLVISGVSMKEGGIRTVLTEALTALNTYAFDHNLKVYALVPDAQDYVFSHIECIGFPKAKKSWWNRIWIEYVVFKRLSQKIKPDFWLSLHDTTPNVACPNRFMYAHHPTVVYQPKFSDWYFNYKIGVFALLYHWVYRWNIHKNKAVFVQQQSLYNYFKKRGVRKIIRCPWQETRIPSFSSLRQKPDRKLLFYPLIPRSFKNVEILGEALQLLSPEENAQLEIWLTFSKNENRYARYLAQKYPLNNLCFIGKLSREEVFAHYEIMDALIFPSRLETWGLPISEAKAMQKPLWVADVPYAHETVGTYENVVFFNPNNPQQLADTLRQWLQGKAVYTGNQAVQGEGLVLENWTAMFDFICSAHAKV</sequence>
<feature type="domain" description="Glycosyl transferase family 1" evidence="2">
    <location>
        <begin position="185"/>
        <end position="334"/>
    </location>
</feature>
<dbReference type="SUPFAM" id="SSF53756">
    <property type="entry name" value="UDP-Glycosyltransferase/glycogen phosphorylase"/>
    <property type="match status" value="1"/>
</dbReference>
<dbReference type="Proteomes" id="UP000184147">
    <property type="component" value="Unassembled WGS sequence"/>
</dbReference>
<dbReference type="AlphaFoldDB" id="A0A1M5C917"/>
<name>A0A1M5C917_9FLAO</name>
<dbReference type="PANTHER" id="PTHR46401">
    <property type="entry name" value="GLYCOSYLTRANSFERASE WBBK-RELATED"/>
    <property type="match status" value="1"/>
</dbReference>
<dbReference type="GO" id="GO:0009103">
    <property type="term" value="P:lipopolysaccharide biosynthetic process"/>
    <property type="evidence" value="ECO:0007669"/>
    <property type="project" value="TreeGrafter"/>
</dbReference>
<evidence type="ECO:0000256" key="1">
    <source>
        <dbReference type="ARBA" id="ARBA00022679"/>
    </source>
</evidence>
<dbReference type="GO" id="GO:0016757">
    <property type="term" value="F:glycosyltransferase activity"/>
    <property type="evidence" value="ECO:0007669"/>
    <property type="project" value="InterPro"/>
</dbReference>
<dbReference type="STRING" id="1124188.SAMN05444377_11116"/>
<dbReference type="PANTHER" id="PTHR46401:SF2">
    <property type="entry name" value="GLYCOSYLTRANSFERASE WBBK-RELATED"/>
    <property type="match status" value="1"/>
</dbReference>
<keyword evidence="1 3" id="KW-0808">Transferase</keyword>
<keyword evidence="4" id="KW-1185">Reference proteome</keyword>
<dbReference type="Gene3D" id="3.40.50.2000">
    <property type="entry name" value="Glycogen Phosphorylase B"/>
    <property type="match status" value="1"/>
</dbReference>